<reference evidence="1" key="1">
    <citation type="submission" date="2019-06" db="EMBL/GenBank/DDBJ databases">
        <authorList>
            <consortium name="Wellcome Sanger Institute Data Sharing"/>
        </authorList>
    </citation>
    <scope>NUCLEOTIDE SEQUENCE [LARGE SCALE GENOMIC DNA]</scope>
</reference>
<dbReference type="OrthoDB" id="10008580at2759"/>
<organism evidence="1 2">
    <name type="scientific">Myripristis murdjan</name>
    <name type="common">pinecone soldierfish</name>
    <dbReference type="NCBI Taxonomy" id="586833"/>
    <lineage>
        <taxon>Eukaryota</taxon>
        <taxon>Metazoa</taxon>
        <taxon>Chordata</taxon>
        <taxon>Craniata</taxon>
        <taxon>Vertebrata</taxon>
        <taxon>Euteleostomi</taxon>
        <taxon>Actinopterygii</taxon>
        <taxon>Neopterygii</taxon>
        <taxon>Teleostei</taxon>
        <taxon>Neoteleostei</taxon>
        <taxon>Acanthomorphata</taxon>
        <taxon>Holocentriformes</taxon>
        <taxon>Holocentridae</taxon>
        <taxon>Myripristis</taxon>
    </lineage>
</organism>
<dbReference type="AlphaFoldDB" id="A0A667X2S4"/>
<reference evidence="1" key="2">
    <citation type="submission" date="2025-08" db="UniProtKB">
        <authorList>
            <consortium name="Ensembl"/>
        </authorList>
    </citation>
    <scope>IDENTIFICATION</scope>
</reference>
<name>A0A667X2S4_9TELE</name>
<keyword evidence="2" id="KW-1185">Reference proteome</keyword>
<dbReference type="Ensembl" id="ENSMMDT00005012469.1">
    <property type="protein sequence ID" value="ENSMMDP00005012105.1"/>
    <property type="gene ID" value="ENSMMDG00005006446.1"/>
</dbReference>
<dbReference type="CTD" id="84935"/>
<dbReference type="RefSeq" id="XP_029924742.1">
    <property type="nucleotide sequence ID" value="XM_030068882.1"/>
</dbReference>
<evidence type="ECO:0000313" key="2">
    <source>
        <dbReference type="Proteomes" id="UP000472263"/>
    </source>
</evidence>
<accession>A0A667X2S4</accession>
<reference evidence="1" key="3">
    <citation type="submission" date="2025-09" db="UniProtKB">
        <authorList>
            <consortium name="Ensembl"/>
        </authorList>
    </citation>
    <scope>IDENTIFICATION</scope>
</reference>
<dbReference type="InParanoid" id="A0A667X2S4"/>
<sequence length="212" mass="24398">MTISKVSRSKMSVTEVEEFLKKPPAGFTVERLPSGRRVRSDSDTCLVLIDDFCSCRGRVAFQDSLGRKVKMHNLWEYTRVRNSLLSKRIYLLMSACEESFPLPGKKSAKQPRVLKQYVVSIDGNDPYIRWEMERGLDWAISSVAGESYRVDIDLSEVLQMWAGRNFRVVTDNGSVTPVWTDTSFTLKYYSDALFDFPHWLGFSKRKFKLGLV</sequence>
<gene>
    <name evidence="1" type="primary">medag</name>
</gene>
<proteinExistence type="predicted"/>
<dbReference type="Proteomes" id="UP000472263">
    <property type="component" value="Chromosome 14"/>
</dbReference>
<dbReference type="GeneTree" id="ENSGT00390000018451"/>
<evidence type="ECO:0000313" key="1">
    <source>
        <dbReference type="Ensembl" id="ENSMMDP00005012105.1"/>
    </source>
</evidence>
<dbReference type="GeneID" id="115371477"/>
<protein>
    <recommendedName>
        <fullName evidence="3">Mesenteric estrogen-dependent adipogenesis protein</fullName>
    </recommendedName>
</protein>
<evidence type="ECO:0008006" key="3">
    <source>
        <dbReference type="Google" id="ProtNLM"/>
    </source>
</evidence>